<evidence type="ECO:0000313" key="6">
    <source>
        <dbReference type="EMBL" id="MRN55771.1"/>
    </source>
</evidence>
<protein>
    <recommendedName>
        <fullName evidence="2">Anti-sigma-W factor RsiW</fullName>
    </recommendedName>
</protein>
<comment type="similarity">
    <text evidence="1">Belongs to the zinc-associated anti-sigma factor (ZAS) superfamily. Anti-sigma-W factor family.</text>
</comment>
<evidence type="ECO:0000313" key="7">
    <source>
        <dbReference type="Proteomes" id="UP000463051"/>
    </source>
</evidence>
<dbReference type="EMBL" id="WJXB01000010">
    <property type="protein sequence ID" value="MRN55771.1"/>
    <property type="molecule type" value="Genomic_DNA"/>
</dbReference>
<comment type="caution">
    <text evidence="6">The sequence shown here is derived from an EMBL/GenBank/DDBJ whole genome shotgun (WGS) entry which is preliminary data.</text>
</comment>
<dbReference type="AlphaFoldDB" id="A0A7X2H976"/>
<evidence type="ECO:0000256" key="3">
    <source>
        <dbReference type="SAM" id="MobiDB-lite"/>
    </source>
</evidence>
<accession>A0A7X2H976</accession>
<feature type="region of interest" description="Disordered" evidence="3">
    <location>
        <begin position="139"/>
        <end position="271"/>
    </location>
</feature>
<evidence type="ECO:0000259" key="5">
    <source>
        <dbReference type="Pfam" id="PF13490"/>
    </source>
</evidence>
<dbReference type="Proteomes" id="UP000463051">
    <property type="component" value="Unassembled WGS sequence"/>
</dbReference>
<dbReference type="Gene3D" id="1.10.10.1320">
    <property type="entry name" value="Anti-sigma factor, zinc-finger domain"/>
    <property type="match status" value="1"/>
</dbReference>
<dbReference type="Pfam" id="PF13490">
    <property type="entry name" value="zf-HC2"/>
    <property type="match status" value="1"/>
</dbReference>
<dbReference type="RefSeq" id="WP_154121265.1">
    <property type="nucleotide sequence ID" value="NZ_WJXB01000010.1"/>
</dbReference>
<feature type="region of interest" description="Disordered" evidence="3">
    <location>
        <begin position="380"/>
        <end position="401"/>
    </location>
</feature>
<name>A0A7X2H976_9BACL</name>
<evidence type="ECO:0000256" key="4">
    <source>
        <dbReference type="SAM" id="Phobius"/>
    </source>
</evidence>
<sequence length="401" mass="42034">MNCAEVMECMHRYLDHDLSQDEMIEMFRHIDDCPSCADVFDRLTMLSQQLEHLPDVKAPFSLVDSIMPQLDELDRGSREQSGASSGEQGMIPFSRKSARGKMTKGNSMASRTGIGAVAAAVILIIALFNMPDKMPGAEVEQLTKSAASSADSSEAARKMDSGSANTADGTNMDSNDKGMFSTEQSPMPAVEGDTAPAVAAGSSTPAVTPEARMGAVPAKSDEPVSDKVASPTKQTPKSTDATPQATDASAFNSSEANPNKSEPTAENNAAADTAAPLQETMKVPADPQGIMSMLPNLVSSQPSWTSPDGRYAAELAGQQLVIYSLAPNGSEEGKLAVTSYPLSGTWVSGEWSPDSLQFTYVTEQAGAEVTKVYIVQAEAATSSPTPTVTPGSTTSPTSSTK</sequence>
<feature type="region of interest" description="Disordered" evidence="3">
    <location>
        <begin position="73"/>
        <end position="108"/>
    </location>
</feature>
<organism evidence="6 7">
    <name type="scientific">Paenibacillus monticola</name>
    <dbReference type="NCBI Taxonomy" id="2666075"/>
    <lineage>
        <taxon>Bacteria</taxon>
        <taxon>Bacillati</taxon>
        <taxon>Bacillota</taxon>
        <taxon>Bacilli</taxon>
        <taxon>Bacillales</taxon>
        <taxon>Paenibacillaceae</taxon>
        <taxon>Paenibacillus</taxon>
    </lineage>
</organism>
<evidence type="ECO:0000256" key="2">
    <source>
        <dbReference type="ARBA" id="ARBA00024438"/>
    </source>
</evidence>
<keyword evidence="7" id="KW-1185">Reference proteome</keyword>
<gene>
    <name evidence="6" type="ORF">GJB61_22570</name>
</gene>
<feature type="compositionally biased region" description="Polar residues" evidence="3">
    <location>
        <begin position="162"/>
        <end position="173"/>
    </location>
</feature>
<feature type="compositionally biased region" description="Low complexity" evidence="3">
    <location>
        <begin position="381"/>
        <end position="401"/>
    </location>
</feature>
<dbReference type="InterPro" id="IPR027383">
    <property type="entry name" value="Znf_put"/>
</dbReference>
<reference evidence="6 7" key="1">
    <citation type="submission" date="2019-11" db="EMBL/GenBank/DDBJ databases">
        <title>Paenibacillus monticola sp. nov., a novel PGPR strain isolated from mountain sample in China.</title>
        <authorList>
            <person name="Zhao Q."/>
            <person name="Li H.-P."/>
            <person name="Zhang J.-L."/>
        </authorList>
    </citation>
    <scope>NUCLEOTIDE SEQUENCE [LARGE SCALE GENOMIC DNA]</scope>
    <source>
        <strain evidence="6 7">LC-T2</strain>
    </source>
</reference>
<keyword evidence="4" id="KW-0812">Transmembrane</keyword>
<keyword evidence="4" id="KW-1133">Transmembrane helix</keyword>
<feature type="compositionally biased region" description="Polar residues" evidence="3">
    <location>
        <begin position="231"/>
        <end position="261"/>
    </location>
</feature>
<dbReference type="InterPro" id="IPR041916">
    <property type="entry name" value="Anti_sigma_zinc_sf"/>
</dbReference>
<proteinExistence type="inferred from homology"/>
<evidence type="ECO:0000256" key="1">
    <source>
        <dbReference type="ARBA" id="ARBA00024353"/>
    </source>
</evidence>
<keyword evidence="4" id="KW-0472">Membrane</keyword>
<feature type="compositionally biased region" description="Low complexity" evidence="3">
    <location>
        <begin position="262"/>
        <end position="271"/>
    </location>
</feature>
<feature type="transmembrane region" description="Helical" evidence="4">
    <location>
        <begin position="108"/>
        <end position="128"/>
    </location>
</feature>
<feature type="domain" description="Putative zinc-finger" evidence="5">
    <location>
        <begin position="3"/>
        <end position="37"/>
    </location>
</feature>